<gene>
    <name evidence="3" type="ORF">CAL29_30035</name>
</gene>
<comment type="similarity">
    <text evidence="1">Belongs to the UPF0065 (bug) family.</text>
</comment>
<dbReference type="Gene3D" id="3.40.190.10">
    <property type="entry name" value="Periplasmic binding protein-like II"/>
    <property type="match status" value="1"/>
</dbReference>
<dbReference type="AlphaFoldDB" id="A0A261S402"/>
<evidence type="ECO:0000313" key="4">
    <source>
        <dbReference type="Proteomes" id="UP000216020"/>
    </source>
</evidence>
<organism evidence="3 4">
    <name type="scientific">Bordetella genomosp. 10</name>
    <dbReference type="NCBI Taxonomy" id="1416804"/>
    <lineage>
        <taxon>Bacteria</taxon>
        <taxon>Pseudomonadati</taxon>
        <taxon>Pseudomonadota</taxon>
        <taxon>Betaproteobacteria</taxon>
        <taxon>Burkholderiales</taxon>
        <taxon>Alcaligenaceae</taxon>
        <taxon>Bordetella</taxon>
    </lineage>
</organism>
<evidence type="ECO:0000256" key="1">
    <source>
        <dbReference type="ARBA" id="ARBA00006987"/>
    </source>
</evidence>
<dbReference type="OrthoDB" id="8678477at2"/>
<accession>A0A261S402</accession>
<evidence type="ECO:0000313" key="3">
    <source>
        <dbReference type="EMBL" id="OZI32078.1"/>
    </source>
</evidence>
<reference evidence="4" key="1">
    <citation type="submission" date="2017-05" db="EMBL/GenBank/DDBJ databases">
        <title>Complete and WGS of Bordetella genogroups.</title>
        <authorList>
            <person name="Spilker T."/>
            <person name="Lipuma J."/>
        </authorList>
    </citation>
    <scope>NUCLEOTIDE SEQUENCE [LARGE SCALE GENOMIC DNA]</scope>
    <source>
        <strain evidence="4">AU16122</strain>
    </source>
</reference>
<keyword evidence="2" id="KW-0732">Signal</keyword>
<dbReference type="InterPro" id="IPR042100">
    <property type="entry name" value="Bug_dom1"/>
</dbReference>
<dbReference type="Proteomes" id="UP000216020">
    <property type="component" value="Unassembled WGS sequence"/>
</dbReference>
<name>A0A261S402_9BORD</name>
<dbReference type="PANTHER" id="PTHR42928">
    <property type="entry name" value="TRICARBOXYLATE-BINDING PROTEIN"/>
    <property type="match status" value="1"/>
</dbReference>
<comment type="caution">
    <text evidence="3">The sequence shown here is derived from an EMBL/GenBank/DDBJ whole genome shotgun (WGS) entry which is preliminary data.</text>
</comment>
<dbReference type="EMBL" id="NEVM01000005">
    <property type="protein sequence ID" value="OZI32078.1"/>
    <property type="molecule type" value="Genomic_DNA"/>
</dbReference>
<dbReference type="Pfam" id="PF03401">
    <property type="entry name" value="TctC"/>
    <property type="match status" value="1"/>
</dbReference>
<dbReference type="InterPro" id="IPR005064">
    <property type="entry name" value="BUG"/>
</dbReference>
<dbReference type="Gene3D" id="3.40.190.150">
    <property type="entry name" value="Bordetella uptake gene, domain 1"/>
    <property type="match status" value="1"/>
</dbReference>
<evidence type="ECO:0000256" key="2">
    <source>
        <dbReference type="SAM" id="SignalP"/>
    </source>
</evidence>
<keyword evidence="4" id="KW-1185">Reference proteome</keyword>
<dbReference type="RefSeq" id="WP_094856484.1">
    <property type="nucleotide sequence ID" value="NZ_NEVM01000005.1"/>
</dbReference>
<proteinExistence type="inferred from homology"/>
<dbReference type="CDD" id="cd07012">
    <property type="entry name" value="PBP2_Bug_TTT"/>
    <property type="match status" value="1"/>
</dbReference>
<feature type="signal peptide" evidence="2">
    <location>
        <begin position="1"/>
        <end position="31"/>
    </location>
</feature>
<dbReference type="SUPFAM" id="SSF53850">
    <property type="entry name" value="Periplasmic binding protein-like II"/>
    <property type="match status" value="1"/>
</dbReference>
<feature type="chain" id="PRO_5012243973" evidence="2">
    <location>
        <begin position="32"/>
        <end position="332"/>
    </location>
</feature>
<sequence length="332" mass="35580">MRRFLFRPRARRARCLIVGACLIFPAWHAGAAETWPARPVRIIVPYGPGGAVDVATRKMAQLLGEQTGQSFVVENRVGASGSIAVSQVARSPGDGYTLLADDTGYSLLPFIFRKLPFDPDRDLLPVSAFVFAPMVLLVKADGPYQTLASLLDKARQQPGKITYATGGAGTTPHFVSEALGMAAGVKFMHIPYTGSTQGTQAVLSGLIDFQFASTTGVMGPVQAGQLRLLAISGDARLGILPNVPTFAEAGVRNFKGVVNWTGLWAPRGTPQPVLDRLQQEVATAMNSPAMKDYARQMGAENKYVGAADFAKLLRESNALWSGVAQNINFRSQ</sequence>
<protein>
    <submittedName>
        <fullName evidence="3">ABC transporter substrate-binding protein</fullName>
    </submittedName>
</protein>
<dbReference type="PIRSF" id="PIRSF017082">
    <property type="entry name" value="YflP"/>
    <property type="match status" value="1"/>
</dbReference>
<dbReference type="PANTHER" id="PTHR42928:SF5">
    <property type="entry name" value="BLR1237 PROTEIN"/>
    <property type="match status" value="1"/>
</dbReference>